<gene>
    <name evidence="2" type="ORF">L1I30_14140</name>
</gene>
<keyword evidence="3" id="KW-1185">Reference proteome</keyword>
<keyword evidence="1" id="KW-0732">Signal</keyword>
<dbReference type="Proteomes" id="UP001179363">
    <property type="component" value="Unassembled WGS sequence"/>
</dbReference>
<evidence type="ECO:0000313" key="2">
    <source>
        <dbReference type="EMBL" id="MCF4102814.1"/>
    </source>
</evidence>
<comment type="caution">
    <text evidence="2">The sequence shown here is derived from an EMBL/GenBank/DDBJ whole genome shotgun (WGS) entry which is preliminary data.</text>
</comment>
<evidence type="ECO:0000256" key="1">
    <source>
        <dbReference type="SAM" id="SignalP"/>
    </source>
</evidence>
<proteinExistence type="predicted"/>
<dbReference type="RefSeq" id="WP_236134957.1">
    <property type="nucleotide sequence ID" value="NZ_JAKGTH010000012.1"/>
</dbReference>
<dbReference type="EMBL" id="JAKGTH010000012">
    <property type="protein sequence ID" value="MCF4102814.1"/>
    <property type="molecule type" value="Genomic_DNA"/>
</dbReference>
<evidence type="ECO:0000313" key="3">
    <source>
        <dbReference type="Proteomes" id="UP001179363"/>
    </source>
</evidence>
<organism evidence="2 3">
    <name type="scientific">Gillisia lutea</name>
    <dbReference type="NCBI Taxonomy" id="2909668"/>
    <lineage>
        <taxon>Bacteria</taxon>
        <taxon>Pseudomonadati</taxon>
        <taxon>Bacteroidota</taxon>
        <taxon>Flavobacteriia</taxon>
        <taxon>Flavobacteriales</taxon>
        <taxon>Flavobacteriaceae</taxon>
        <taxon>Gillisia</taxon>
    </lineage>
</organism>
<feature type="chain" id="PRO_5046978152" description="Adhesin domain-containing protein" evidence="1">
    <location>
        <begin position="27"/>
        <end position="367"/>
    </location>
</feature>
<accession>A0ABS9EIY0</accession>
<feature type="signal peptide" evidence="1">
    <location>
        <begin position="1"/>
        <end position="26"/>
    </location>
</feature>
<protein>
    <recommendedName>
        <fullName evidence="4">Adhesin domain-containing protein</fullName>
    </recommendedName>
</protein>
<name>A0ABS9EIY0_9FLAO</name>
<sequence>MKTTLYNLLFLIVLSPALLFSNNVDPKSLNGKYTKEKKISKQFTVDANTLMKISNSYGNIDVSTWDQNTIKIEVFIKTNGNDEEKVIKKLNDINIKFNQSSSEVSARTEFPKSNNNSFWDLLFGESSNVNMEVNYVIKAPVNNNLDLNNDYGNIFIDKLNGNSKINCDYGRIDIGELNGDSNYLYFDYSRNSHFGTINKAIINSDYSEFTIENARSLDINADYSTSVIRKVELLQFNCDYGSLTVDKVRKLLGSADYLSTKIGQVHQSLDLNVDYGSVSIDKIMKSAGDITIASDYAGVKIGYATDYAFDFAVNTSYGSVSGMDNFDIRKQNKSSNEKNYSGYHLSSSNKSNIRINSSYANINFRQQ</sequence>
<reference evidence="2" key="1">
    <citation type="submission" date="2022-01" db="EMBL/GenBank/DDBJ databases">
        <title>Gillisia lutea sp. nov., isolated from marine plastic residues from the Malvarosa beach (Valencia, Spain).</title>
        <authorList>
            <person name="Vidal-Verdu A."/>
            <person name="Molina-Menor E."/>
            <person name="Satari L."/>
            <person name="Pascual J."/>
            <person name="Pereto J."/>
            <person name="Porcar M."/>
        </authorList>
    </citation>
    <scope>NUCLEOTIDE SEQUENCE</scope>
    <source>
        <strain evidence="2">M10.2A</strain>
    </source>
</reference>
<evidence type="ECO:0008006" key="4">
    <source>
        <dbReference type="Google" id="ProtNLM"/>
    </source>
</evidence>